<keyword evidence="2" id="KW-1185">Reference proteome</keyword>
<sequence length="104" mass="11513">GCTRLQQLLFDGSTPSATVECQASEMIVASQCISHIAVNVIITHRPWINYDHRDGPLQENSEWGVLKMVVYQESNTFLWAFKMTPKIAAPRNLQPPGTCSPLGA</sequence>
<evidence type="ECO:0000313" key="1">
    <source>
        <dbReference type="EMBL" id="CAB1417939.1"/>
    </source>
</evidence>
<feature type="non-terminal residue" evidence="1">
    <location>
        <position position="104"/>
    </location>
</feature>
<organism evidence="1 2">
    <name type="scientific">Pleuronectes platessa</name>
    <name type="common">European plaice</name>
    <dbReference type="NCBI Taxonomy" id="8262"/>
    <lineage>
        <taxon>Eukaryota</taxon>
        <taxon>Metazoa</taxon>
        <taxon>Chordata</taxon>
        <taxon>Craniata</taxon>
        <taxon>Vertebrata</taxon>
        <taxon>Euteleostomi</taxon>
        <taxon>Actinopterygii</taxon>
        <taxon>Neopterygii</taxon>
        <taxon>Teleostei</taxon>
        <taxon>Neoteleostei</taxon>
        <taxon>Acanthomorphata</taxon>
        <taxon>Carangaria</taxon>
        <taxon>Pleuronectiformes</taxon>
        <taxon>Pleuronectoidei</taxon>
        <taxon>Pleuronectidae</taxon>
        <taxon>Pleuronectes</taxon>
    </lineage>
</organism>
<dbReference type="Proteomes" id="UP001153269">
    <property type="component" value="Unassembled WGS sequence"/>
</dbReference>
<dbReference type="AlphaFoldDB" id="A0A9N7TSQ8"/>
<dbReference type="EMBL" id="CADEAL010000293">
    <property type="protein sequence ID" value="CAB1417939.1"/>
    <property type="molecule type" value="Genomic_DNA"/>
</dbReference>
<name>A0A9N7TSQ8_PLEPL</name>
<accession>A0A9N7TSQ8</accession>
<proteinExistence type="predicted"/>
<evidence type="ECO:0000313" key="2">
    <source>
        <dbReference type="Proteomes" id="UP001153269"/>
    </source>
</evidence>
<reference evidence="1" key="1">
    <citation type="submission" date="2020-03" db="EMBL/GenBank/DDBJ databases">
        <authorList>
            <person name="Weist P."/>
        </authorList>
    </citation>
    <scope>NUCLEOTIDE SEQUENCE</scope>
</reference>
<comment type="caution">
    <text evidence="1">The sequence shown here is derived from an EMBL/GenBank/DDBJ whole genome shotgun (WGS) entry which is preliminary data.</text>
</comment>
<protein>
    <submittedName>
        <fullName evidence="1">Uncharacterized protein</fullName>
    </submittedName>
</protein>
<gene>
    <name evidence="1" type="ORF">PLEPLA_LOCUS5761</name>
</gene>